<evidence type="ECO:0000313" key="1">
    <source>
        <dbReference type="EMBL" id="KAJ7201357.1"/>
    </source>
</evidence>
<protein>
    <recommendedName>
        <fullName evidence="3">Plant basic secretory protein</fullName>
    </recommendedName>
</protein>
<evidence type="ECO:0008006" key="3">
    <source>
        <dbReference type="Google" id="ProtNLM"/>
    </source>
</evidence>
<gene>
    <name evidence="1" type="ORF">GGX14DRAFT_465181</name>
</gene>
<dbReference type="PANTHER" id="PTHR33321:SF12">
    <property type="entry name" value="PLANT BASIC SECRETORY PROTEIN (BSP) FAMILY PROTEIN"/>
    <property type="match status" value="1"/>
</dbReference>
<name>A0AAD6V2K2_9AGAR</name>
<dbReference type="Proteomes" id="UP001219525">
    <property type="component" value="Unassembled WGS sequence"/>
</dbReference>
<dbReference type="Pfam" id="PF04450">
    <property type="entry name" value="BSP"/>
    <property type="match status" value="1"/>
</dbReference>
<comment type="caution">
    <text evidence="1">The sequence shown here is derived from an EMBL/GenBank/DDBJ whole genome shotgun (WGS) entry which is preliminary data.</text>
</comment>
<keyword evidence="2" id="KW-1185">Reference proteome</keyword>
<dbReference type="PANTHER" id="PTHR33321">
    <property type="match status" value="1"/>
</dbReference>
<dbReference type="EMBL" id="JARJCW010000059">
    <property type="protein sequence ID" value="KAJ7201357.1"/>
    <property type="molecule type" value="Genomic_DNA"/>
</dbReference>
<sequence length="237" mass="26154">MPPTPPPTPEWPLPKFNLRVDDLAHPGVALFFDSVDAHAALRDAVLASFKWLYATPEHAPTNVRSILLVLRAMEGVAYTSGSREEKEIHFSLAHIVNSAARARDEILGVLTHEVVHCYQHNANGTAPGGLIEGIADFVRLRAGLAPPRWRRVAKRHDRWDAGYEKTGYFLEWVEALAGAGTVRKLNAALDGVNWEEGVFERLAGKPVRELWCAYKAELHGGEEGDSGDNEDDGFTLV</sequence>
<proteinExistence type="predicted"/>
<organism evidence="1 2">
    <name type="scientific">Mycena pura</name>
    <dbReference type="NCBI Taxonomy" id="153505"/>
    <lineage>
        <taxon>Eukaryota</taxon>
        <taxon>Fungi</taxon>
        <taxon>Dikarya</taxon>
        <taxon>Basidiomycota</taxon>
        <taxon>Agaricomycotina</taxon>
        <taxon>Agaricomycetes</taxon>
        <taxon>Agaricomycetidae</taxon>
        <taxon>Agaricales</taxon>
        <taxon>Marasmiineae</taxon>
        <taxon>Mycenaceae</taxon>
        <taxon>Mycena</taxon>
    </lineage>
</organism>
<dbReference type="AlphaFoldDB" id="A0AAD6V2K2"/>
<reference evidence="1" key="1">
    <citation type="submission" date="2023-03" db="EMBL/GenBank/DDBJ databases">
        <title>Massive genome expansion in bonnet fungi (Mycena s.s.) driven by repeated elements and novel gene families across ecological guilds.</title>
        <authorList>
            <consortium name="Lawrence Berkeley National Laboratory"/>
            <person name="Harder C.B."/>
            <person name="Miyauchi S."/>
            <person name="Viragh M."/>
            <person name="Kuo A."/>
            <person name="Thoen E."/>
            <person name="Andreopoulos B."/>
            <person name="Lu D."/>
            <person name="Skrede I."/>
            <person name="Drula E."/>
            <person name="Henrissat B."/>
            <person name="Morin E."/>
            <person name="Kohler A."/>
            <person name="Barry K."/>
            <person name="LaButti K."/>
            <person name="Morin E."/>
            <person name="Salamov A."/>
            <person name="Lipzen A."/>
            <person name="Mereny Z."/>
            <person name="Hegedus B."/>
            <person name="Baldrian P."/>
            <person name="Stursova M."/>
            <person name="Weitz H."/>
            <person name="Taylor A."/>
            <person name="Grigoriev I.V."/>
            <person name="Nagy L.G."/>
            <person name="Martin F."/>
            <person name="Kauserud H."/>
        </authorList>
    </citation>
    <scope>NUCLEOTIDE SEQUENCE</scope>
    <source>
        <strain evidence="1">9144</strain>
    </source>
</reference>
<evidence type="ECO:0000313" key="2">
    <source>
        <dbReference type="Proteomes" id="UP001219525"/>
    </source>
</evidence>
<dbReference type="InterPro" id="IPR007541">
    <property type="entry name" value="Uncharacterised_BSP"/>
</dbReference>
<accession>A0AAD6V2K2</accession>